<evidence type="ECO:0000256" key="2">
    <source>
        <dbReference type="ARBA" id="ARBA00022516"/>
    </source>
</evidence>
<feature type="transmembrane region" description="Helical" evidence="10">
    <location>
        <begin position="196"/>
        <end position="215"/>
    </location>
</feature>
<feature type="transmembrane region" description="Helical" evidence="10">
    <location>
        <begin position="113"/>
        <end position="130"/>
    </location>
</feature>
<evidence type="ECO:0000256" key="3">
    <source>
        <dbReference type="ARBA" id="ARBA00022679"/>
    </source>
</evidence>
<evidence type="ECO:0000256" key="7">
    <source>
        <dbReference type="ARBA" id="ARBA00023098"/>
    </source>
</evidence>
<comment type="caution">
    <text evidence="10">Lacks conserved residue(s) required for the propagation of feature annotation.</text>
</comment>
<feature type="transmembrane region" description="Helical" evidence="10">
    <location>
        <begin position="227"/>
        <end position="244"/>
    </location>
</feature>
<evidence type="ECO:0000256" key="9">
    <source>
        <dbReference type="ARBA" id="ARBA00023160"/>
    </source>
</evidence>
<dbReference type="PANTHER" id="PTHR11157">
    <property type="entry name" value="FATTY ACID ACYL TRANSFERASE-RELATED"/>
    <property type="match status" value="1"/>
</dbReference>
<gene>
    <name evidence="11" type="primary">AAEL008004</name>
    <name evidence="11" type="ORF">NPIL_672531</name>
</gene>
<dbReference type="OrthoDB" id="434092at2759"/>
<dbReference type="GO" id="GO:0019367">
    <property type="term" value="P:fatty acid elongation, saturated fatty acid"/>
    <property type="evidence" value="ECO:0007669"/>
    <property type="project" value="TreeGrafter"/>
</dbReference>
<dbReference type="GO" id="GO:0042761">
    <property type="term" value="P:very long-chain fatty acid biosynthetic process"/>
    <property type="evidence" value="ECO:0007669"/>
    <property type="project" value="TreeGrafter"/>
</dbReference>
<comment type="subcellular location">
    <subcellularLocation>
        <location evidence="1">Membrane</location>
        <topology evidence="1">Multi-pass membrane protein</topology>
    </subcellularLocation>
</comment>
<dbReference type="AlphaFoldDB" id="A0A8X6QZ47"/>
<organism evidence="11 12">
    <name type="scientific">Nephila pilipes</name>
    <name type="common">Giant wood spider</name>
    <name type="synonym">Nephila maculata</name>
    <dbReference type="NCBI Taxonomy" id="299642"/>
    <lineage>
        <taxon>Eukaryota</taxon>
        <taxon>Metazoa</taxon>
        <taxon>Ecdysozoa</taxon>
        <taxon>Arthropoda</taxon>
        <taxon>Chelicerata</taxon>
        <taxon>Arachnida</taxon>
        <taxon>Araneae</taxon>
        <taxon>Araneomorphae</taxon>
        <taxon>Entelegynae</taxon>
        <taxon>Araneoidea</taxon>
        <taxon>Nephilidae</taxon>
        <taxon>Nephila</taxon>
    </lineage>
</organism>
<comment type="similarity">
    <text evidence="10">Belongs to the ELO family.</text>
</comment>
<dbReference type="EMBL" id="BMAW01084578">
    <property type="protein sequence ID" value="GFU39394.1"/>
    <property type="molecule type" value="Genomic_DNA"/>
</dbReference>
<name>A0A8X6QZ47_NEPPI</name>
<dbReference type="Proteomes" id="UP000887013">
    <property type="component" value="Unassembled WGS sequence"/>
</dbReference>
<dbReference type="GO" id="GO:0009922">
    <property type="term" value="F:fatty acid elongase activity"/>
    <property type="evidence" value="ECO:0007669"/>
    <property type="project" value="UniProtKB-EC"/>
</dbReference>
<accession>A0A8X6QZ47</accession>
<feature type="transmembrane region" description="Helical" evidence="10">
    <location>
        <begin position="142"/>
        <end position="163"/>
    </location>
</feature>
<evidence type="ECO:0000256" key="6">
    <source>
        <dbReference type="ARBA" id="ARBA00022989"/>
    </source>
</evidence>
<feature type="transmembrane region" description="Helical" evidence="10">
    <location>
        <begin position="313"/>
        <end position="334"/>
    </location>
</feature>
<keyword evidence="5 10" id="KW-0276">Fatty acid metabolism</keyword>
<evidence type="ECO:0000313" key="11">
    <source>
        <dbReference type="EMBL" id="GFU39394.1"/>
    </source>
</evidence>
<keyword evidence="6 10" id="KW-1133">Transmembrane helix</keyword>
<sequence>MSLFWIQNSVKLHARRLDSSALTLVFGYCRICVWYFLVFTEESFSFPIRVGAKQDICGIFFATPQSLLGIENFIKFLRFNMAQVVTTLQQWYTYAMDNADPRAKDWPLTGSPFPMLTIIASYLYFVKIFGPAYMKDRKPFQINGIIVAYNLLMVVLSALFFFYGGSKTYLFGKYNLMCEPVNYSTDPESMLLVKIGWWYLMLKIAEFADTIFFVLRKKFNHISTLHVVHHASVAWGVWIGLKFGPGGHNAFFPFINCFIHMIMYSYYCLAALGPQMQKYLWWKKYLTQMQMIQFIIATIHATIPIFYDCGFQPVFAYIIIFHAVLFLGMFYNFYRKTYTEQIRMKNKSRQFLEEMKKKEDQNGVQENGKKVD</sequence>
<keyword evidence="9 10" id="KW-0275">Fatty acid biosynthesis</keyword>
<dbReference type="Pfam" id="PF01151">
    <property type="entry name" value="ELO"/>
    <property type="match status" value="1"/>
</dbReference>
<reference evidence="11" key="1">
    <citation type="submission" date="2020-08" db="EMBL/GenBank/DDBJ databases">
        <title>Multicomponent nature underlies the extraordinary mechanical properties of spider dragline silk.</title>
        <authorList>
            <person name="Kono N."/>
            <person name="Nakamura H."/>
            <person name="Mori M."/>
            <person name="Yoshida Y."/>
            <person name="Ohtoshi R."/>
            <person name="Malay A.D."/>
            <person name="Moran D.A.P."/>
            <person name="Tomita M."/>
            <person name="Numata K."/>
            <person name="Arakawa K."/>
        </authorList>
    </citation>
    <scope>NUCLEOTIDE SEQUENCE</scope>
</reference>
<dbReference type="GO" id="GO:0030148">
    <property type="term" value="P:sphingolipid biosynthetic process"/>
    <property type="evidence" value="ECO:0007669"/>
    <property type="project" value="TreeGrafter"/>
</dbReference>
<dbReference type="PANTHER" id="PTHR11157:SF69">
    <property type="entry name" value="ELONGATION OF VERY LONG CHAIN FATTY ACIDS PROTEIN 7"/>
    <property type="match status" value="1"/>
</dbReference>
<keyword evidence="4 10" id="KW-0812">Transmembrane</keyword>
<keyword evidence="8 10" id="KW-0472">Membrane</keyword>
<feature type="transmembrane region" description="Helical" evidence="10">
    <location>
        <begin position="21"/>
        <end position="39"/>
    </location>
</feature>
<dbReference type="GO" id="GO:0005789">
    <property type="term" value="C:endoplasmic reticulum membrane"/>
    <property type="evidence" value="ECO:0007669"/>
    <property type="project" value="TreeGrafter"/>
</dbReference>
<protein>
    <recommendedName>
        <fullName evidence="10">Elongation of very long chain fatty acids protein</fullName>
        <ecNumber evidence="10">2.3.1.199</ecNumber>
    </recommendedName>
    <alternativeName>
        <fullName evidence="10">Very-long-chain 3-oxoacyl-CoA synthase</fullName>
    </alternativeName>
</protein>
<evidence type="ECO:0000256" key="8">
    <source>
        <dbReference type="ARBA" id="ARBA00023136"/>
    </source>
</evidence>
<comment type="catalytic activity">
    <reaction evidence="10">
        <text>a very-long-chain acyl-CoA + malonyl-CoA + H(+) = a very-long-chain 3-oxoacyl-CoA + CO2 + CoA</text>
        <dbReference type="Rhea" id="RHEA:32727"/>
        <dbReference type="ChEBI" id="CHEBI:15378"/>
        <dbReference type="ChEBI" id="CHEBI:16526"/>
        <dbReference type="ChEBI" id="CHEBI:57287"/>
        <dbReference type="ChEBI" id="CHEBI:57384"/>
        <dbReference type="ChEBI" id="CHEBI:90725"/>
        <dbReference type="ChEBI" id="CHEBI:90736"/>
        <dbReference type="EC" id="2.3.1.199"/>
    </reaction>
</comment>
<feature type="transmembrane region" description="Helical" evidence="10">
    <location>
        <begin position="250"/>
        <end position="273"/>
    </location>
</feature>
<dbReference type="EC" id="2.3.1.199" evidence="10"/>
<dbReference type="GO" id="GO:0034625">
    <property type="term" value="P:fatty acid elongation, monounsaturated fatty acid"/>
    <property type="evidence" value="ECO:0007669"/>
    <property type="project" value="TreeGrafter"/>
</dbReference>
<evidence type="ECO:0000256" key="4">
    <source>
        <dbReference type="ARBA" id="ARBA00022692"/>
    </source>
</evidence>
<evidence type="ECO:0000313" key="12">
    <source>
        <dbReference type="Proteomes" id="UP000887013"/>
    </source>
</evidence>
<keyword evidence="12" id="KW-1185">Reference proteome</keyword>
<feature type="transmembrane region" description="Helical" evidence="10">
    <location>
        <begin position="285"/>
        <end position="307"/>
    </location>
</feature>
<keyword evidence="2 10" id="KW-0444">Lipid biosynthesis</keyword>
<proteinExistence type="inferred from homology"/>
<keyword evidence="3 10" id="KW-0808">Transferase</keyword>
<evidence type="ECO:0000256" key="10">
    <source>
        <dbReference type="RuleBase" id="RU361115"/>
    </source>
</evidence>
<dbReference type="GO" id="GO:0034626">
    <property type="term" value="P:fatty acid elongation, polyunsaturated fatty acid"/>
    <property type="evidence" value="ECO:0007669"/>
    <property type="project" value="TreeGrafter"/>
</dbReference>
<comment type="caution">
    <text evidence="11">The sequence shown here is derived from an EMBL/GenBank/DDBJ whole genome shotgun (WGS) entry which is preliminary data.</text>
</comment>
<evidence type="ECO:0000256" key="5">
    <source>
        <dbReference type="ARBA" id="ARBA00022832"/>
    </source>
</evidence>
<dbReference type="InterPro" id="IPR002076">
    <property type="entry name" value="ELO_fam"/>
</dbReference>
<keyword evidence="7 10" id="KW-0443">Lipid metabolism</keyword>
<evidence type="ECO:0000256" key="1">
    <source>
        <dbReference type="ARBA" id="ARBA00004141"/>
    </source>
</evidence>